<feature type="transmembrane region" description="Helical" evidence="1">
    <location>
        <begin position="12"/>
        <end position="31"/>
    </location>
</feature>
<keyword evidence="1" id="KW-1133">Transmembrane helix</keyword>
<evidence type="ECO:0000313" key="2">
    <source>
        <dbReference type="EMBL" id="HGU53962.1"/>
    </source>
</evidence>
<reference evidence="2" key="1">
    <citation type="journal article" date="2020" name="mSystems">
        <title>Genome- and Community-Level Interaction Insights into Carbon Utilization and Element Cycling Functions of Hydrothermarchaeota in Hydrothermal Sediment.</title>
        <authorList>
            <person name="Zhou Z."/>
            <person name="Liu Y."/>
            <person name="Xu W."/>
            <person name="Pan J."/>
            <person name="Luo Z.H."/>
            <person name="Li M."/>
        </authorList>
    </citation>
    <scope>NUCLEOTIDE SEQUENCE [LARGE SCALE GENOMIC DNA]</scope>
    <source>
        <strain evidence="2">SpSt-61</strain>
    </source>
</reference>
<sequence>MSMVLRVKKWYKVLVLLKIILSTPVVLYLFSLQLSNLILFALVSAYAGLVFFLIESFILKLEVSKDEISTIYFSVPLSDIIDIEDGVFETKIRTRWKVYKLPPIEDVEMIFENSSRNIVE</sequence>
<proteinExistence type="predicted"/>
<name>A0A7V4KF52_FERPE</name>
<accession>A0A7V4KF52</accession>
<keyword evidence="1" id="KW-0472">Membrane</keyword>
<evidence type="ECO:0000256" key="1">
    <source>
        <dbReference type="SAM" id="Phobius"/>
    </source>
</evidence>
<comment type="caution">
    <text evidence="2">The sequence shown here is derived from an EMBL/GenBank/DDBJ whole genome shotgun (WGS) entry which is preliminary data.</text>
</comment>
<organism evidence="2">
    <name type="scientific">Fervidobacterium pennivorans</name>
    <dbReference type="NCBI Taxonomy" id="93466"/>
    <lineage>
        <taxon>Bacteria</taxon>
        <taxon>Thermotogati</taxon>
        <taxon>Thermotogota</taxon>
        <taxon>Thermotogae</taxon>
        <taxon>Thermotogales</taxon>
        <taxon>Fervidobacteriaceae</taxon>
        <taxon>Fervidobacterium</taxon>
    </lineage>
</organism>
<gene>
    <name evidence="2" type="ORF">ENT78_10665</name>
</gene>
<keyword evidence="1" id="KW-0812">Transmembrane</keyword>
<feature type="transmembrane region" description="Helical" evidence="1">
    <location>
        <begin position="37"/>
        <end position="59"/>
    </location>
</feature>
<protein>
    <submittedName>
        <fullName evidence="2">Uncharacterized protein</fullName>
    </submittedName>
</protein>
<dbReference type="EMBL" id="DSZZ01000497">
    <property type="protein sequence ID" value="HGU53962.1"/>
    <property type="molecule type" value="Genomic_DNA"/>
</dbReference>
<dbReference type="AlphaFoldDB" id="A0A7V4KF52"/>